<reference evidence="2" key="1">
    <citation type="journal article" date="2019" name="Int. J. Syst. Evol. Microbiol.">
        <title>The Global Catalogue of Microorganisms (GCM) 10K type strain sequencing project: providing services to taxonomists for standard genome sequencing and annotation.</title>
        <authorList>
            <consortium name="The Broad Institute Genomics Platform"/>
            <consortium name="The Broad Institute Genome Sequencing Center for Infectious Disease"/>
            <person name="Wu L."/>
            <person name="Ma J."/>
        </authorList>
    </citation>
    <scope>NUCLEOTIDE SEQUENCE [LARGE SCALE GENOMIC DNA]</scope>
    <source>
        <strain evidence="2">KCTC 52141</strain>
    </source>
</reference>
<gene>
    <name evidence="1" type="ORF">ACFOEB_17275</name>
</gene>
<dbReference type="GO" id="GO:0016301">
    <property type="term" value="F:kinase activity"/>
    <property type="evidence" value="ECO:0007669"/>
    <property type="project" value="UniProtKB-KW"/>
</dbReference>
<sequence>MIESWEESMEYLDTSHPEWARMWDELAYYPMNDGDHLCINGSDCWEYMGSSADHHHLRHANHPATNSAEYFYIERPRAAVGWA</sequence>
<keyword evidence="2" id="KW-1185">Reference proteome</keyword>
<protein>
    <submittedName>
        <fullName evidence="1">4-diphosphocytidyl-2C-methyl-D-erythritol kinase</fullName>
    </submittedName>
</protein>
<name>A0ABV7HT32_9GAMM</name>
<evidence type="ECO:0000313" key="1">
    <source>
        <dbReference type="EMBL" id="MFC3156964.1"/>
    </source>
</evidence>
<keyword evidence="1" id="KW-0808">Transferase</keyword>
<dbReference type="EMBL" id="JBHRTL010000031">
    <property type="protein sequence ID" value="MFC3156964.1"/>
    <property type="molecule type" value="Genomic_DNA"/>
</dbReference>
<proteinExistence type="predicted"/>
<keyword evidence="1" id="KW-0418">Kinase</keyword>
<dbReference type="RefSeq" id="WP_339617292.1">
    <property type="nucleotide sequence ID" value="NZ_AP031500.1"/>
</dbReference>
<comment type="caution">
    <text evidence="1">The sequence shown here is derived from an EMBL/GenBank/DDBJ whole genome shotgun (WGS) entry which is preliminary data.</text>
</comment>
<dbReference type="Proteomes" id="UP001595548">
    <property type="component" value="Unassembled WGS sequence"/>
</dbReference>
<organism evidence="1 2">
    <name type="scientific">Gilvimarinus japonicus</name>
    <dbReference type="NCBI Taxonomy" id="1796469"/>
    <lineage>
        <taxon>Bacteria</taxon>
        <taxon>Pseudomonadati</taxon>
        <taxon>Pseudomonadota</taxon>
        <taxon>Gammaproteobacteria</taxon>
        <taxon>Cellvibrionales</taxon>
        <taxon>Cellvibrionaceae</taxon>
        <taxon>Gilvimarinus</taxon>
    </lineage>
</organism>
<accession>A0ABV7HT32</accession>
<evidence type="ECO:0000313" key="2">
    <source>
        <dbReference type="Proteomes" id="UP001595548"/>
    </source>
</evidence>